<keyword evidence="6" id="KW-1185">Reference proteome</keyword>
<dbReference type="InterPro" id="IPR050881">
    <property type="entry name" value="LL-DAP_aminotransferase"/>
</dbReference>
<dbReference type="Pfam" id="PF00155">
    <property type="entry name" value="Aminotran_1_2"/>
    <property type="match status" value="1"/>
</dbReference>
<dbReference type="Gene3D" id="3.40.640.10">
    <property type="entry name" value="Type I PLP-dependent aspartate aminotransferase-like (Major domain)"/>
    <property type="match status" value="1"/>
</dbReference>
<evidence type="ECO:0000313" key="6">
    <source>
        <dbReference type="Proteomes" id="UP000282818"/>
    </source>
</evidence>
<dbReference type="PANTHER" id="PTHR42832:SF3">
    <property type="entry name" value="L-GLUTAMINE--4-(METHYLSULFANYL)-2-OXOBUTANOATE AMINOTRANSFERASE"/>
    <property type="match status" value="1"/>
</dbReference>
<dbReference type="SUPFAM" id="SSF53383">
    <property type="entry name" value="PLP-dependent transferases"/>
    <property type="match status" value="1"/>
</dbReference>
<dbReference type="NCBIfam" id="TIGR03538">
    <property type="entry name" value="DapC_gpp"/>
    <property type="match status" value="1"/>
</dbReference>
<comment type="cofactor">
    <cofactor evidence="1">
        <name>pyridoxal 5'-phosphate</name>
        <dbReference type="ChEBI" id="CHEBI:597326"/>
    </cofactor>
</comment>
<dbReference type="CDD" id="cd00609">
    <property type="entry name" value="AAT_like"/>
    <property type="match status" value="1"/>
</dbReference>
<dbReference type="EMBL" id="SACQ01000006">
    <property type="protein sequence ID" value="RVU30050.1"/>
    <property type="molecule type" value="Genomic_DNA"/>
</dbReference>
<proteinExistence type="predicted"/>
<evidence type="ECO:0000313" key="5">
    <source>
        <dbReference type="EMBL" id="RVU30050.1"/>
    </source>
</evidence>
<dbReference type="InterPro" id="IPR004839">
    <property type="entry name" value="Aminotransferase_I/II_large"/>
</dbReference>
<dbReference type="EC" id="2.6.1.17" evidence="5"/>
<comment type="caution">
    <text evidence="5">The sequence shown here is derived from an EMBL/GenBank/DDBJ whole genome shotgun (WGS) entry which is preliminary data.</text>
</comment>
<dbReference type="Proteomes" id="UP000282818">
    <property type="component" value="Unassembled WGS sequence"/>
</dbReference>
<evidence type="ECO:0000256" key="2">
    <source>
        <dbReference type="ARBA" id="ARBA00022576"/>
    </source>
</evidence>
<dbReference type="InterPro" id="IPR015424">
    <property type="entry name" value="PyrdxlP-dep_Trfase"/>
</dbReference>
<reference evidence="5 6" key="1">
    <citation type="submission" date="2019-01" db="EMBL/GenBank/DDBJ databases">
        <authorList>
            <person name="Chen W.-M."/>
        </authorList>
    </citation>
    <scope>NUCLEOTIDE SEQUENCE [LARGE SCALE GENOMIC DNA]</scope>
    <source>
        <strain evidence="5 6">HPM-16</strain>
    </source>
</reference>
<organism evidence="5 6">
    <name type="scientific">Neptunomonas marina</name>
    <dbReference type="NCBI Taxonomy" id="1815562"/>
    <lineage>
        <taxon>Bacteria</taxon>
        <taxon>Pseudomonadati</taxon>
        <taxon>Pseudomonadota</taxon>
        <taxon>Gammaproteobacteria</taxon>
        <taxon>Oceanospirillales</taxon>
        <taxon>Oceanospirillaceae</taxon>
        <taxon>Neptunomonas</taxon>
    </lineage>
</organism>
<dbReference type="PANTHER" id="PTHR42832">
    <property type="entry name" value="AMINO ACID AMINOTRANSFERASE"/>
    <property type="match status" value="1"/>
</dbReference>
<dbReference type="GO" id="GO:0009016">
    <property type="term" value="F:succinyldiaminopimelate transaminase activity"/>
    <property type="evidence" value="ECO:0007669"/>
    <property type="project" value="UniProtKB-EC"/>
</dbReference>
<gene>
    <name evidence="5" type="primary">dapC</name>
    <name evidence="5" type="ORF">EOE65_13435</name>
</gene>
<dbReference type="InterPro" id="IPR019878">
    <property type="entry name" value="DapC_beta/gammaproteobac"/>
</dbReference>
<dbReference type="InterPro" id="IPR015421">
    <property type="entry name" value="PyrdxlP-dep_Trfase_major"/>
</dbReference>
<protein>
    <submittedName>
        <fullName evidence="5">Succinyldiaminopimelate transaminase</fullName>
        <ecNumber evidence="5">2.6.1.17</ecNumber>
    </submittedName>
</protein>
<accession>A0A437Q6A8</accession>
<evidence type="ECO:0000256" key="1">
    <source>
        <dbReference type="ARBA" id="ARBA00001933"/>
    </source>
</evidence>
<dbReference type="InterPro" id="IPR015422">
    <property type="entry name" value="PyrdxlP-dep_Trfase_small"/>
</dbReference>
<evidence type="ECO:0000256" key="3">
    <source>
        <dbReference type="ARBA" id="ARBA00022679"/>
    </source>
</evidence>
<keyword evidence="2 5" id="KW-0032">Aminotransferase</keyword>
<evidence type="ECO:0000259" key="4">
    <source>
        <dbReference type="Pfam" id="PF00155"/>
    </source>
</evidence>
<dbReference type="AlphaFoldDB" id="A0A437Q6A8"/>
<keyword evidence="3 5" id="KW-0808">Transferase</keyword>
<dbReference type="RefSeq" id="WP_127694835.1">
    <property type="nucleotide sequence ID" value="NZ_SACQ01000006.1"/>
</dbReference>
<dbReference type="Gene3D" id="3.90.1150.10">
    <property type="entry name" value="Aspartate Aminotransferase, domain 1"/>
    <property type="match status" value="1"/>
</dbReference>
<sequence length="402" mass="44752">MNRDLARLQPYPFEKLTALKAEVTPPSELAHIAFSIGEPKHASPYFVVKTLTDNINALANYPTTKGMPELREAIATWCTQRFHLTPNTLTADSHVLPVNGTREAIFAFTQAAVERKPNALVISPNPFYQIYEGAAYLAGAEPHYLNCTGDNGFIPDYDAVSADVWERCQILFICSPSNPTGAVTHFDTLAKLIKLADQYDFTIVSDECYSEIYLDEANPPIGLLEACAKLGRNDFDKCIVMHSLSKRSNLPGLRSGFVAGDAKLLGPFLQYRTYHGCSMPVQHQLASIAAWQDEAHVKANRDLYREKFAKVVEILSPVMEVEQPEASFYLWAKTPIADDIFAQRLFAEEHMTVLPGRYLSREVDGVVPGAGYVRMALVATVEECVEGAERIRRFIERLGDNA</sequence>
<dbReference type="GO" id="GO:0030170">
    <property type="term" value="F:pyridoxal phosphate binding"/>
    <property type="evidence" value="ECO:0007669"/>
    <property type="project" value="InterPro"/>
</dbReference>
<feature type="domain" description="Aminotransferase class I/classII large" evidence="4">
    <location>
        <begin position="32"/>
        <end position="391"/>
    </location>
</feature>
<name>A0A437Q6A8_9GAMM</name>
<dbReference type="GO" id="GO:0009089">
    <property type="term" value="P:lysine biosynthetic process via diaminopimelate"/>
    <property type="evidence" value="ECO:0007669"/>
    <property type="project" value="InterPro"/>
</dbReference>